<feature type="compositionally biased region" description="Low complexity" evidence="1">
    <location>
        <begin position="1042"/>
        <end position="1060"/>
    </location>
</feature>
<dbReference type="InterPro" id="IPR053026">
    <property type="entry name" value="CDC42_GEF"/>
</dbReference>
<evidence type="ECO:0000313" key="3">
    <source>
        <dbReference type="EMBL" id="SLM39276.1"/>
    </source>
</evidence>
<dbReference type="CDD" id="cd00160">
    <property type="entry name" value="RhoGEF"/>
    <property type="match status" value="1"/>
</dbReference>
<dbReference type="SUPFAM" id="SSF48065">
    <property type="entry name" value="DBL homology domain (DH-domain)"/>
    <property type="match status" value="1"/>
</dbReference>
<dbReference type="Pfam" id="PF00621">
    <property type="entry name" value="RhoGEF"/>
    <property type="match status" value="1"/>
</dbReference>
<dbReference type="GO" id="GO:0043332">
    <property type="term" value="C:mating projection tip"/>
    <property type="evidence" value="ECO:0007669"/>
    <property type="project" value="TreeGrafter"/>
</dbReference>
<evidence type="ECO:0000256" key="1">
    <source>
        <dbReference type="SAM" id="MobiDB-lite"/>
    </source>
</evidence>
<feature type="region of interest" description="Disordered" evidence="1">
    <location>
        <begin position="1032"/>
        <end position="1093"/>
    </location>
</feature>
<feature type="compositionally biased region" description="Polar residues" evidence="1">
    <location>
        <begin position="708"/>
        <end position="726"/>
    </location>
</feature>
<feature type="region of interest" description="Disordered" evidence="1">
    <location>
        <begin position="537"/>
        <end position="743"/>
    </location>
</feature>
<dbReference type="PANTHER" id="PTHR47339:SF1">
    <property type="entry name" value="CELL DIVISION CONTROL PROTEIN 24"/>
    <property type="match status" value="1"/>
</dbReference>
<organism evidence="3 4">
    <name type="scientific">Lasallia pustulata</name>
    <dbReference type="NCBI Taxonomy" id="136370"/>
    <lineage>
        <taxon>Eukaryota</taxon>
        <taxon>Fungi</taxon>
        <taxon>Dikarya</taxon>
        <taxon>Ascomycota</taxon>
        <taxon>Pezizomycotina</taxon>
        <taxon>Lecanoromycetes</taxon>
        <taxon>OSLEUM clade</taxon>
        <taxon>Umbilicariomycetidae</taxon>
        <taxon>Umbilicariales</taxon>
        <taxon>Umbilicariaceae</taxon>
        <taxon>Lasallia</taxon>
    </lineage>
</organism>
<proteinExistence type="predicted"/>
<dbReference type="GO" id="GO:0005634">
    <property type="term" value="C:nucleus"/>
    <property type="evidence" value="ECO:0007669"/>
    <property type="project" value="TreeGrafter"/>
</dbReference>
<dbReference type="InterPro" id="IPR011993">
    <property type="entry name" value="PH-like_dom_sf"/>
</dbReference>
<dbReference type="SUPFAM" id="SSF50729">
    <property type="entry name" value="PH domain-like"/>
    <property type="match status" value="1"/>
</dbReference>
<feature type="compositionally biased region" description="Polar residues" evidence="1">
    <location>
        <begin position="645"/>
        <end position="658"/>
    </location>
</feature>
<evidence type="ECO:0000313" key="4">
    <source>
        <dbReference type="Proteomes" id="UP000192927"/>
    </source>
</evidence>
<dbReference type="SUPFAM" id="SSF54277">
    <property type="entry name" value="CAD &amp; PB1 domains"/>
    <property type="match status" value="1"/>
</dbReference>
<dbReference type="GO" id="GO:0030010">
    <property type="term" value="P:establishment of cell polarity"/>
    <property type="evidence" value="ECO:0007669"/>
    <property type="project" value="TreeGrafter"/>
</dbReference>
<dbReference type="Pfam" id="PF06395">
    <property type="entry name" value="CDC24"/>
    <property type="match status" value="1"/>
</dbReference>
<feature type="region of interest" description="Disordered" evidence="1">
    <location>
        <begin position="198"/>
        <end position="217"/>
    </location>
</feature>
<dbReference type="Gene3D" id="1.20.900.10">
    <property type="entry name" value="Dbl homology (DH) domain"/>
    <property type="match status" value="1"/>
</dbReference>
<dbReference type="EMBL" id="FWEW01003495">
    <property type="protein sequence ID" value="SLM39276.1"/>
    <property type="molecule type" value="Genomic_DNA"/>
</dbReference>
<dbReference type="GO" id="GO:0005085">
    <property type="term" value="F:guanyl-nucleotide exchange factor activity"/>
    <property type="evidence" value="ECO:0007669"/>
    <property type="project" value="InterPro"/>
</dbReference>
<dbReference type="InterPro" id="IPR010481">
    <property type="entry name" value="Cdc24/Scd1_N"/>
</dbReference>
<dbReference type="Gene3D" id="2.30.29.30">
    <property type="entry name" value="Pleckstrin-homology domain (PH domain)/Phosphotyrosine-binding domain (PTB)"/>
    <property type="match status" value="1"/>
</dbReference>
<dbReference type="GO" id="GO:0005737">
    <property type="term" value="C:cytoplasm"/>
    <property type="evidence" value="ECO:0007669"/>
    <property type="project" value="TreeGrafter"/>
</dbReference>
<dbReference type="Proteomes" id="UP000192927">
    <property type="component" value="Unassembled WGS sequence"/>
</dbReference>
<dbReference type="PANTHER" id="PTHR47339">
    <property type="entry name" value="CELL DIVISION CONTROL PROTEIN 24"/>
    <property type="match status" value="1"/>
</dbReference>
<dbReference type="GO" id="GO:0031106">
    <property type="term" value="P:septin ring organization"/>
    <property type="evidence" value="ECO:0007669"/>
    <property type="project" value="TreeGrafter"/>
</dbReference>
<feature type="compositionally biased region" description="Low complexity" evidence="1">
    <location>
        <begin position="559"/>
        <end position="573"/>
    </location>
</feature>
<feature type="compositionally biased region" description="Polar residues" evidence="1">
    <location>
        <begin position="1245"/>
        <end position="1268"/>
    </location>
</feature>
<sequence length="1433" mass="159313">MTVVPTSYAPNFSSSQLHKYSAGSSKPNMNGAQQGWSPPSSNAAPQIDGNNIMNRKADLNSSLYQICLELRRRLSEVPGFEQHIVEMEDEEAEADDSTDPVTSMWNCLRRGYPLMTIYNALQPQVPLEVDPSKVAESKIGKAATFKFLQACLTDLRFPANECFLITDLYGGDTTGFVKVTKVVNRVLYLLSQRGMLLRTEPGPGNGRDNEEPRTRTHRQHVVEELVKTERTYVQHLETLQHFKNQIEQTGAIPGDAVHDIFLNLNALLDFQRRFLIRIEQQNTLPESQQNWGRLFIQYKDSFRVYEPFIANQSRCNTTVEKEWDKLKAAEVSLSPEVRDMVASSNVLNAFLLKPFQRLTKYPILLVELRKKGDLDEERQRDLSEGWAAANSVLIRANDAVDKEQRQQALGELQSRVEDWKGHKIEHFGDLLLYGDFTVLKGDGVKEVEREVRIIFDALDPKCRALIRRAIPHIPALVHRHHSIEVQALEHERQLLERRKLPFGLDVVPEEKSDEEAPRVSFTGATDCKLHEAPHAILKSHEGNQDPGEEKLRGLHKSPMKSFSSKSKASPSSKTESLHGPNTSQSHEKEATSSKLRSSLTSLFSKSRSNPSLDADSPIGPDIPHSQNGEKAQRELRSSHKGVMKSSFSKTKTMPSPKTDSPRKPDTPKSHDKKEAMQKLRGPHSGPMKSFLAKLSATPSPKLKLPETPGTTWSGSGLSNKSHMTIQGSGEGSGSAAGLTPATPSRKSRSFIFGALAKFGHKFRRKIRIPQIKSPAKAFEGIRTRVLMAAEFIYYFAFNGPLCNRTTFLNFENSRLPGVSVFNKDGLGKHGNKDGEANEWGPMAPVSMQYKVYLFERILLCCKEINPNKQKNKMLGNNKSLIDKKGKPRLQLKGRIFMQNVTDVMSISKAGKHLLTQKQDRFMSVTTFTDAVLLNAGSYSIQIFWRGDPGVENFVVKFSSEEVMNRWRSQVEAQKKVLSDSARRSSHAGTSETEFTYMRGQGAILQNPYQQEEDADDDFEEAGAQAAAAMGAPLEFTMNPNASSTSLRSRSTTGGSGPPTSQHQGRAPPPRFPVLENGHGPSLTLHTNVPPSMSPAELPAASSYFSPTVESPVSTRSSSQASMYPFPRQGTPGNGWVSDESKHNTAPAAVRAPSRDGQASPNCFVINGRTVQRPSLPAIASHISQNAQQLQLNMAQSRMRSASSPDMQQIIPGTRRYANGQIQCTSETVPVPPIPPHMAQMRAPLNRSQSNSPTNAQLPFRSATQSPNLQRDGAPRYAGQHVHDGPPQPQAIRHEARPYLPTTQTSPAPFFSPEHRLMSPPLPTATLSDEIPYPSQLKVKIWFSPHPSHVTIVVPIIIKHRSLIDRIDSKMEKISRASISRGTARLRYKDADGDSVLIGSDEDVQLAIEDWGLAHREELRAGNIADFELVWQET</sequence>
<evidence type="ECO:0000259" key="2">
    <source>
        <dbReference type="PROSITE" id="PS50010"/>
    </source>
</evidence>
<dbReference type="PROSITE" id="PS50010">
    <property type="entry name" value="DH_2"/>
    <property type="match status" value="1"/>
</dbReference>
<feature type="domain" description="DH" evidence="2">
    <location>
        <begin position="217"/>
        <end position="399"/>
    </location>
</feature>
<feature type="region of interest" description="Disordered" evidence="1">
    <location>
        <begin position="1105"/>
        <end position="1160"/>
    </location>
</feature>
<feature type="compositionally biased region" description="Basic and acidic residues" evidence="1">
    <location>
        <begin position="659"/>
        <end position="677"/>
    </location>
</feature>
<dbReference type="Pfam" id="PF15411">
    <property type="entry name" value="PH_10"/>
    <property type="match status" value="1"/>
</dbReference>
<dbReference type="Gene3D" id="3.10.20.90">
    <property type="entry name" value="Phosphatidylinositol 3-kinase Catalytic Subunit, Chain A, domain 1"/>
    <property type="match status" value="1"/>
</dbReference>
<feature type="region of interest" description="Disordered" evidence="1">
    <location>
        <begin position="974"/>
        <end position="997"/>
    </location>
</feature>
<feature type="compositionally biased region" description="Basic and acidic residues" evidence="1">
    <location>
        <begin position="537"/>
        <end position="552"/>
    </location>
</feature>
<name>A0A1W5D837_9LECA</name>
<accession>A0A1W5D837</accession>
<reference evidence="4" key="1">
    <citation type="submission" date="2017-03" db="EMBL/GenBank/DDBJ databases">
        <authorList>
            <person name="Sharma R."/>
            <person name="Thines M."/>
        </authorList>
    </citation>
    <scope>NUCLEOTIDE SEQUENCE [LARGE SCALE GENOMIC DNA]</scope>
</reference>
<feature type="compositionally biased region" description="Low complexity" evidence="1">
    <location>
        <begin position="592"/>
        <end position="608"/>
    </location>
</feature>
<feature type="region of interest" description="Disordered" evidence="1">
    <location>
        <begin position="15"/>
        <end position="49"/>
    </location>
</feature>
<dbReference type="InterPro" id="IPR000219">
    <property type="entry name" value="DH_dom"/>
</dbReference>
<dbReference type="CDD" id="cd05992">
    <property type="entry name" value="PB1"/>
    <property type="match status" value="1"/>
</dbReference>
<feature type="compositionally biased region" description="Polar residues" evidence="1">
    <location>
        <begin position="1105"/>
        <end position="1121"/>
    </location>
</feature>
<keyword evidence="4" id="KW-1185">Reference proteome</keyword>
<feature type="compositionally biased region" description="Basic and acidic residues" evidence="1">
    <location>
        <begin position="207"/>
        <end position="217"/>
    </location>
</feature>
<dbReference type="SMART" id="SM00325">
    <property type="entry name" value="RhoGEF"/>
    <property type="match status" value="1"/>
</dbReference>
<protein>
    <submittedName>
        <fullName evidence="3">Pleckstrin homology-like domain</fullName>
    </submittedName>
</protein>
<feature type="region of interest" description="Disordered" evidence="1">
    <location>
        <begin position="1244"/>
        <end position="1291"/>
    </location>
</feature>
<dbReference type="GO" id="GO:0000935">
    <property type="term" value="C:division septum"/>
    <property type="evidence" value="ECO:0007669"/>
    <property type="project" value="TreeGrafter"/>
</dbReference>
<dbReference type="InterPro" id="IPR035899">
    <property type="entry name" value="DBL_dom_sf"/>
</dbReference>